<gene>
    <name evidence="2" type="ORF">SSGG_00428</name>
</gene>
<dbReference type="EMBL" id="DS999644">
    <property type="protein sequence ID" value="EFE73061.2"/>
    <property type="molecule type" value="Genomic_DNA"/>
</dbReference>
<evidence type="ECO:0000313" key="3">
    <source>
        <dbReference type="Proteomes" id="UP000003986"/>
    </source>
</evidence>
<sequence length="93" mass="9852">MADHQDGEREQGCPEPADLVQVERVGDDDPGAAVLQEVGQFGVGGARIERDSDRAGAGDRVVALDRLHPVSEQHGRPVAGTQPQVREMSGQSP</sequence>
<evidence type="ECO:0000313" key="2">
    <source>
        <dbReference type="EMBL" id="EFE73061.2"/>
    </source>
</evidence>
<protein>
    <submittedName>
        <fullName evidence="2">TecR</fullName>
    </submittedName>
</protein>
<dbReference type="Proteomes" id="UP000003986">
    <property type="component" value="Unassembled WGS sequence"/>
</dbReference>
<name>D6AIT6_STRFL</name>
<reference evidence="3" key="2">
    <citation type="submission" date="2008-12" db="EMBL/GenBank/DDBJ databases">
        <title>Annotation of Streptomyces roseosporus strain NRRL 15998.</title>
        <authorList>
            <consortium name="The Broad Institute Genome Sequencing Platform"/>
            <consortium name="Broad Institute Microbial Sequencing Center"/>
            <person name="Fischbach M."/>
            <person name="Ward D."/>
            <person name="Young S."/>
            <person name="Kodira C.D."/>
            <person name="Zeng Q."/>
            <person name="Koehrsen M."/>
            <person name="Godfrey P."/>
            <person name="Alvarado L."/>
            <person name="Berlin A.M."/>
            <person name="Borenstein D."/>
            <person name="Chen Z."/>
            <person name="Engels R."/>
            <person name="Freedman E."/>
            <person name="Gellesch M."/>
            <person name="Goldberg J."/>
            <person name="Griggs A."/>
            <person name="Gujja S."/>
            <person name="Heiman D.I."/>
            <person name="Hepburn T.A."/>
            <person name="Howarth C."/>
            <person name="Jen D."/>
            <person name="Larson L."/>
            <person name="Lewis B."/>
            <person name="Mehta T."/>
            <person name="Park D."/>
            <person name="Pearson M."/>
            <person name="Roberts A."/>
            <person name="Saif S."/>
            <person name="Shea T.D."/>
            <person name="Shenoy N."/>
            <person name="Sisk P."/>
            <person name="Stolte C."/>
            <person name="Sykes S.N."/>
            <person name="Walk T."/>
            <person name="White J."/>
            <person name="Yandava C."/>
            <person name="Straight P."/>
            <person name="Clardy J."/>
            <person name="Hung D."/>
            <person name="Kolter R."/>
            <person name="Mekalanos J."/>
            <person name="Walker S."/>
            <person name="Walsh C.T."/>
            <person name="Wieland B.L.C."/>
            <person name="Ilzarbe M."/>
            <person name="Galagan J."/>
            <person name="Nusbaum C."/>
            <person name="Birren B."/>
        </authorList>
    </citation>
    <scope>NUCLEOTIDE SEQUENCE [LARGE SCALE GENOMIC DNA]</scope>
    <source>
        <strain evidence="3">NRRL 15998</strain>
    </source>
</reference>
<feature type="region of interest" description="Disordered" evidence="1">
    <location>
        <begin position="67"/>
        <end position="93"/>
    </location>
</feature>
<proteinExistence type="predicted"/>
<accession>D6AIT6</accession>
<feature type="compositionally biased region" description="Polar residues" evidence="1">
    <location>
        <begin position="81"/>
        <end position="93"/>
    </location>
</feature>
<organism evidence="2 3">
    <name type="scientific">Streptomyces filamentosus NRRL 15998</name>
    <dbReference type="NCBI Taxonomy" id="457431"/>
    <lineage>
        <taxon>Bacteria</taxon>
        <taxon>Bacillati</taxon>
        <taxon>Actinomycetota</taxon>
        <taxon>Actinomycetes</taxon>
        <taxon>Kitasatosporales</taxon>
        <taxon>Streptomycetaceae</taxon>
        <taxon>Streptomyces</taxon>
    </lineage>
</organism>
<reference evidence="3" key="1">
    <citation type="submission" date="2008-10" db="EMBL/GenBank/DDBJ databases">
        <authorList>
            <person name="Molnar K."/>
        </authorList>
    </citation>
    <scope>NUCLEOTIDE SEQUENCE [LARGE SCALE GENOMIC DNA]</scope>
    <source>
        <strain evidence="3">NRRL 15998</strain>
    </source>
</reference>
<dbReference type="AlphaFoldDB" id="D6AIT6"/>
<evidence type="ECO:0000256" key="1">
    <source>
        <dbReference type="SAM" id="MobiDB-lite"/>
    </source>
</evidence>